<evidence type="ECO:0000313" key="3">
    <source>
        <dbReference type="Proteomes" id="UP000828390"/>
    </source>
</evidence>
<proteinExistence type="predicted"/>
<feature type="region of interest" description="Disordered" evidence="1">
    <location>
        <begin position="14"/>
        <end position="38"/>
    </location>
</feature>
<gene>
    <name evidence="2" type="ORF">DPMN_115912</name>
</gene>
<comment type="caution">
    <text evidence="2">The sequence shown here is derived from an EMBL/GenBank/DDBJ whole genome shotgun (WGS) entry which is preliminary data.</text>
</comment>
<evidence type="ECO:0000256" key="1">
    <source>
        <dbReference type="SAM" id="MobiDB-lite"/>
    </source>
</evidence>
<protein>
    <submittedName>
        <fullName evidence="2">Uncharacterized protein</fullName>
    </submittedName>
</protein>
<dbReference type="AlphaFoldDB" id="A0A9D4QSX6"/>
<dbReference type="EMBL" id="JAIWYP010000004">
    <property type="protein sequence ID" value="KAH3842416.1"/>
    <property type="molecule type" value="Genomic_DNA"/>
</dbReference>
<name>A0A9D4QSX6_DREPO</name>
<keyword evidence="3" id="KW-1185">Reference proteome</keyword>
<reference evidence="2" key="2">
    <citation type="submission" date="2020-11" db="EMBL/GenBank/DDBJ databases">
        <authorList>
            <person name="McCartney M.A."/>
            <person name="Auch B."/>
            <person name="Kono T."/>
            <person name="Mallez S."/>
            <person name="Becker A."/>
            <person name="Gohl D.M."/>
            <person name="Silverstein K.A.T."/>
            <person name="Koren S."/>
            <person name="Bechman K.B."/>
            <person name="Herman A."/>
            <person name="Abrahante J.E."/>
            <person name="Garbe J."/>
        </authorList>
    </citation>
    <scope>NUCLEOTIDE SEQUENCE</scope>
    <source>
        <strain evidence="2">Duluth1</strain>
        <tissue evidence="2">Whole animal</tissue>
    </source>
</reference>
<sequence>MVFFAVIRGRTPYNRQRRSTEQTQAVQPLARRRHVPRRPKAVLSAAIRARIPTTRGLSEAGAFTFRSDVTKKEGRLPRGISAHFGFVVERTTSPRIQHGL</sequence>
<evidence type="ECO:0000313" key="2">
    <source>
        <dbReference type="EMBL" id="KAH3842416.1"/>
    </source>
</evidence>
<organism evidence="2 3">
    <name type="scientific">Dreissena polymorpha</name>
    <name type="common">Zebra mussel</name>
    <name type="synonym">Mytilus polymorpha</name>
    <dbReference type="NCBI Taxonomy" id="45954"/>
    <lineage>
        <taxon>Eukaryota</taxon>
        <taxon>Metazoa</taxon>
        <taxon>Spiralia</taxon>
        <taxon>Lophotrochozoa</taxon>
        <taxon>Mollusca</taxon>
        <taxon>Bivalvia</taxon>
        <taxon>Autobranchia</taxon>
        <taxon>Heteroconchia</taxon>
        <taxon>Euheterodonta</taxon>
        <taxon>Imparidentia</taxon>
        <taxon>Neoheterodontei</taxon>
        <taxon>Myida</taxon>
        <taxon>Dreissenoidea</taxon>
        <taxon>Dreissenidae</taxon>
        <taxon>Dreissena</taxon>
    </lineage>
</organism>
<dbReference type="Proteomes" id="UP000828390">
    <property type="component" value="Unassembled WGS sequence"/>
</dbReference>
<reference evidence="2" key="1">
    <citation type="journal article" date="2019" name="bioRxiv">
        <title>The Genome of the Zebra Mussel, Dreissena polymorpha: A Resource for Invasive Species Research.</title>
        <authorList>
            <person name="McCartney M.A."/>
            <person name="Auch B."/>
            <person name="Kono T."/>
            <person name="Mallez S."/>
            <person name="Zhang Y."/>
            <person name="Obille A."/>
            <person name="Becker A."/>
            <person name="Abrahante J.E."/>
            <person name="Garbe J."/>
            <person name="Badalamenti J.P."/>
            <person name="Herman A."/>
            <person name="Mangelson H."/>
            <person name="Liachko I."/>
            <person name="Sullivan S."/>
            <person name="Sone E.D."/>
            <person name="Koren S."/>
            <person name="Silverstein K.A.T."/>
            <person name="Beckman K.B."/>
            <person name="Gohl D.M."/>
        </authorList>
    </citation>
    <scope>NUCLEOTIDE SEQUENCE</scope>
    <source>
        <strain evidence="2">Duluth1</strain>
        <tissue evidence="2">Whole animal</tissue>
    </source>
</reference>
<accession>A0A9D4QSX6</accession>